<keyword evidence="1" id="KW-0175">Coiled coil</keyword>
<reference evidence="4 5" key="1">
    <citation type="submission" date="2020-08" db="EMBL/GenBank/DDBJ databases">
        <title>Description of novel Flavobacterium F-392 isolate.</title>
        <authorList>
            <person name="Saticioglu I.B."/>
            <person name="Duman M."/>
            <person name="Altun S."/>
        </authorList>
    </citation>
    <scope>NUCLEOTIDE SEQUENCE [LARGE SCALE GENOMIC DNA]</scope>
    <source>
        <strain evidence="4 5">F-392</strain>
    </source>
</reference>
<evidence type="ECO:0000256" key="2">
    <source>
        <dbReference type="SAM" id="Phobius"/>
    </source>
</evidence>
<keyword evidence="5" id="KW-1185">Reference proteome</keyword>
<evidence type="ECO:0000313" key="4">
    <source>
        <dbReference type="EMBL" id="MBC5844663.1"/>
    </source>
</evidence>
<evidence type="ECO:0000259" key="3">
    <source>
        <dbReference type="Pfam" id="PF14237"/>
    </source>
</evidence>
<dbReference type="InterPro" id="IPR025640">
    <property type="entry name" value="GYF_2"/>
</dbReference>
<evidence type="ECO:0000313" key="5">
    <source>
        <dbReference type="Proteomes" id="UP000641454"/>
    </source>
</evidence>
<keyword evidence="2" id="KW-1133">Transmembrane helix</keyword>
<dbReference type="Proteomes" id="UP000641454">
    <property type="component" value="Unassembled WGS sequence"/>
</dbReference>
<proteinExistence type="predicted"/>
<feature type="domain" description="GYF" evidence="3">
    <location>
        <begin position="4"/>
        <end position="49"/>
    </location>
</feature>
<feature type="transmembrane region" description="Helical" evidence="2">
    <location>
        <begin position="85"/>
        <end position="105"/>
    </location>
</feature>
<keyword evidence="2" id="KW-0472">Membrane</keyword>
<dbReference type="EMBL" id="JACRUL010000019">
    <property type="protein sequence ID" value="MBC5844663.1"/>
    <property type="molecule type" value="Genomic_DNA"/>
</dbReference>
<accession>A0A923SJW3</accession>
<comment type="caution">
    <text evidence="4">The sequence shown here is derived from an EMBL/GenBank/DDBJ whole genome shotgun (WGS) entry which is preliminary data.</text>
</comment>
<sequence length="236" mass="27497">MRVYYINNGGENGGPFTIEELKKEALHEQTLVWFQGMDDWQYAKNIVELKPFFTVIPPPIQRAIPKPETKVPIASSTIYGIKKSYFFLAIAFLVIMAFVLVLTLIQNSKRAEIELKNKETEFGNVQIELQQKESIEERIQDEIQKRIISENNNTRRKDSINARLTQIKSLIVDGKNQLTEAKKSLSDAEDFKLLRSENTKEEQLKSYQADVDNWKREIDELENESNRLYLMLETVH</sequence>
<dbReference type="RefSeq" id="WP_187018335.1">
    <property type="nucleotide sequence ID" value="NZ_JACRUK010000019.1"/>
</dbReference>
<feature type="coiled-coil region" evidence="1">
    <location>
        <begin position="101"/>
        <end position="145"/>
    </location>
</feature>
<organism evidence="4 5">
    <name type="scientific">Flavobacterium muglaense</name>
    <dbReference type="NCBI Taxonomy" id="2764716"/>
    <lineage>
        <taxon>Bacteria</taxon>
        <taxon>Pseudomonadati</taxon>
        <taxon>Bacteroidota</taxon>
        <taxon>Flavobacteriia</taxon>
        <taxon>Flavobacteriales</taxon>
        <taxon>Flavobacteriaceae</taxon>
        <taxon>Flavobacterium</taxon>
    </lineage>
</organism>
<keyword evidence="2" id="KW-0812">Transmembrane</keyword>
<protein>
    <submittedName>
        <fullName evidence="4">DUF4339 domain-containing protein</fullName>
    </submittedName>
</protein>
<evidence type="ECO:0000256" key="1">
    <source>
        <dbReference type="SAM" id="Coils"/>
    </source>
</evidence>
<feature type="coiled-coil region" evidence="1">
    <location>
        <begin position="197"/>
        <end position="231"/>
    </location>
</feature>
<gene>
    <name evidence="4" type="ORF">H8R25_09460</name>
</gene>
<dbReference type="Pfam" id="PF14237">
    <property type="entry name" value="GYF_2"/>
    <property type="match status" value="1"/>
</dbReference>
<name>A0A923SJW3_9FLAO</name>
<dbReference type="AlphaFoldDB" id="A0A923SJW3"/>